<dbReference type="InterPro" id="IPR003660">
    <property type="entry name" value="HAMP_dom"/>
</dbReference>
<keyword evidence="11" id="KW-1133">Transmembrane helix</keyword>
<dbReference type="InterPro" id="IPR003661">
    <property type="entry name" value="HisK_dim/P_dom"/>
</dbReference>
<evidence type="ECO:0000259" key="12">
    <source>
        <dbReference type="PROSITE" id="PS50109"/>
    </source>
</evidence>
<dbReference type="PROSITE" id="PS50885">
    <property type="entry name" value="HAMP"/>
    <property type="match status" value="1"/>
</dbReference>
<keyword evidence="8" id="KW-0067">ATP-binding</keyword>
<evidence type="ECO:0000256" key="5">
    <source>
        <dbReference type="ARBA" id="ARBA00022679"/>
    </source>
</evidence>
<dbReference type="EMBL" id="CAJVCE010000007">
    <property type="protein sequence ID" value="CAG7642574.1"/>
    <property type="molecule type" value="Genomic_DNA"/>
</dbReference>
<feature type="transmembrane region" description="Helical" evidence="11">
    <location>
        <begin position="172"/>
        <end position="192"/>
    </location>
</feature>
<evidence type="ECO:0000256" key="7">
    <source>
        <dbReference type="ARBA" id="ARBA00022777"/>
    </source>
</evidence>
<dbReference type="SMART" id="SM00304">
    <property type="entry name" value="HAMP"/>
    <property type="match status" value="1"/>
</dbReference>
<gene>
    <name evidence="14" type="primary">rcsC_8</name>
    <name evidence="14" type="ORF">PAECIP111802_02876</name>
</gene>
<dbReference type="InterPro" id="IPR005467">
    <property type="entry name" value="His_kinase_dom"/>
</dbReference>
<evidence type="ECO:0000313" key="14">
    <source>
        <dbReference type="EMBL" id="CAG7642574.1"/>
    </source>
</evidence>
<dbReference type="PANTHER" id="PTHR42878">
    <property type="entry name" value="TWO-COMPONENT HISTIDINE KINASE"/>
    <property type="match status" value="1"/>
</dbReference>
<dbReference type="Proteomes" id="UP000730618">
    <property type="component" value="Unassembled WGS sequence"/>
</dbReference>
<dbReference type="CDD" id="cd00082">
    <property type="entry name" value="HisKA"/>
    <property type="match status" value="1"/>
</dbReference>
<sequence>MIFGTHRSIFRRLLFSYMITVLLGLCFAGLLMSYWTKDYIVHSKQEELLRKAKRINLSIQNVAPGGEGLKELLLFYDQSFDNRIWIFDRQGKIVATSSKDEVSVGKSVDASIVRKVTQGDDAVLNLQFEGLKESMLSVVVPWGKDNQVYGGIVLHAPVIGMNETINNIRETILWVTLFGLVFSVAIASYLSWSISRPLRQIDRAASRIGMGDYGERIDIPSKDEIGDLAATINQMAGKLERIDLEKRKLEQIRQHFLANISHELRTPLTAMQGFLEALQDDLIDDAAKPRYYDIIYKETLHMSRLVDDIMDLIKLENDEIALHSSPVNVSRLIHHVAFTLQPEAADKHTKIELHVDESLPYAYADPDRLEQIVRNLVKNAVKFTENGLITIKAWSSADKLHFSVSDTGIGISEEDKELIWERFFKVDRGRSKKNSGTGLGLAIVRELVELHQGDITVESEFGKGTSFEVRLPLLHGTTSASGDYNNEGGNKTC</sequence>
<evidence type="ECO:0000256" key="11">
    <source>
        <dbReference type="SAM" id="Phobius"/>
    </source>
</evidence>
<dbReference type="SMART" id="SM00388">
    <property type="entry name" value="HisKA"/>
    <property type="match status" value="1"/>
</dbReference>
<evidence type="ECO:0000256" key="4">
    <source>
        <dbReference type="ARBA" id="ARBA00022475"/>
    </source>
</evidence>
<feature type="transmembrane region" description="Helical" evidence="11">
    <location>
        <begin position="12"/>
        <end position="35"/>
    </location>
</feature>
<keyword evidence="7 14" id="KW-0418">Kinase</keyword>
<dbReference type="Pfam" id="PF02518">
    <property type="entry name" value="HATPase_c"/>
    <property type="match status" value="1"/>
</dbReference>
<reference evidence="14 15" key="1">
    <citation type="submission" date="2021-06" db="EMBL/GenBank/DDBJ databases">
        <authorList>
            <person name="Criscuolo A."/>
        </authorList>
    </citation>
    <scope>NUCLEOTIDE SEQUENCE [LARGE SCALE GENOMIC DNA]</scope>
    <source>
        <strain evidence="15">CIP 111802</strain>
    </source>
</reference>
<comment type="caution">
    <text evidence="14">The sequence shown here is derived from an EMBL/GenBank/DDBJ whole genome shotgun (WGS) entry which is preliminary data.</text>
</comment>
<keyword evidence="9" id="KW-0902">Two-component regulatory system</keyword>
<protein>
    <recommendedName>
        <fullName evidence="3">histidine kinase</fullName>
        <ecNumber evidence="3">2.7.13.3</ecNumber>
    </recommendedName>
</protein>
<name>A0ABM8VHN3_9BACL</name>
<accession>A0ABM8VHN3</accession>
<dbReference type="InterPro" id="IPR050351">
    <property type="entry name" value="BphY/WalK/GraS-like"/>
</dbReference>
<evidence type="ECO:0000256" key="8">
    <source>
        <dbReference type="ARBA" id="ARBA00022840"/>
    </source>
</evidence>
<dbReference type="GO" id="GO:0004673">
    <property type="term" value="F:protein histidine kinase activity"/>
    <property type="evidence" value="ECO:0007669"/>
    <property type="project" value="UniProtKB-EC"/>
</dbReference>
<comment type="subcellular location">
    <subcellularLocation>
        <location evidence="2">Cell membrane</location>
    </subcellularLocation>
</comment>
<evidence type="ECO:0000256" key="10">
    <source>
        <dbReference type="ARBA" id="ARBA00023136"/>
    </source>
</evidence>
<evidence type="ECO:0000256" key="6">
    <source>
        <dbReference type="ARBA" id="ARBA00022741"/>
    </source>
</evidence>
<keyword evidence="10 11" id="KW-0472">Membrane</keyword>
<evidence type="ECO:0000256" key="3">
    <source>
        <dbReference type="ARBA" id="ARBA00012438"/>
    </source>
</evidence>
<keyword evidence="15" id="KW-1185">Reference proteome</keyword>
<evidence type="ECO:0000259" key="13">
    <source>
        <dbReference type="PROSITE" id="PS50885"/>
    </source>
</evidence>
<keyword evidence="6" id="KW-0547">Nucleotide-binding</keyword>
<dbReference type="EC" id="2.7.13.3" evidence="3"/>
<evidence type="ECO:0000256" key="2">
    <source>
        <dbReference type="ARBA" id="ARBA00004236"/>
    </source>
</evidence>
<dbReference type="InterPro" id="IPR003594">
    <property type="entry name" value="HATPase_dom"/>
</dbReference>
<dbReference type="CDD" id="cd06225">
    <property type="entry name" value="HAMP"/>
    <property type="match status" value="1"/>
</dbReference>
<evidence type="ECO:0000256" key="9">
    <source>
        <dbReference type="ARBA" id="ARBA00023012"/>
    </source>
</evidence>
<feature type="domain" description="HAMP" evidence="13">
    <location>
        <begin position="192"/>
        <end position="244"/>
    </location>
</feature>
<evidence type="ECO:0000313" key="15">
    <source>
        <dbReference type="Proteomes" id="UP000730618"/>
    </source>
</evidence>
<comment type="catalytic activity">
    <reaction evidence="1">
        <text>ATP + protein L-histidine = ADP + protein N-phospho-L-histidine.</text>
        <dbReference type="EC" id="2.7.13.3"/>
    </reaction>
</comment>
<dbReference type="PROSITE" id="PS50109">
    <property type="entry name" value="HIS_KIN"/>
    <property type="match status" value="1"/>
</dbReference>
<keyword evidence="11" id="KW-0812">Transmembrane</keyword>
<proteinExistence type="predicted"/>
<evidence type="ECO:0000256" key="1">
    <source>
        <dbReference type="ARBA" id="ARBA00000085"/>
    </source>
</evidence>
<dbReference type="Pfam" id="PF00512">
    <property type="entry name" value="HisKA"/>
    <property type="match status" value="1"/>
</dbReference>
<keyword evidence="4" id="KW-1003">Cell membrane</keyword>
<organism evidence="14 15">
    <name type="scientific">Paenibacillus allorhizosphaerae</name>
    <dbReference type="NCBI Taxonomy" id="2849866"/>
    <lineage>
        <taxon>Bacteria</taxon>
        <taxon>Bacillati</taxon>
        <taxon>Bacillota</taxon>
        <taxon>Bacilli</taxon>
        <taxon>Bacillales</taxon>
        <taxon>Paenibacillaceae</taxon>
        <taxon>Paenibacillus</taxon>
    </lineage>
</organism>
<dbReference type="Pfam" id="PF00672">
    <property type="entry name" value="HAMP"/>
    <property type="match status" value="1"/>
</dbReference>
<dbReference type="RefSeq" id="WP_329958233.1">
    <property type="nucleotide sequence ID" value="NZ_CAJVCE010000007.1"/>
</dbReference>
<keyword evidence="5 14" id="KW-0808">Transferase</keyword>
<dbReference type="SMART" id="SM00387">
    <property type="entry name" value="HATPase_c"/>
    <property type="match status" value="1"/>
</dbReference>
<dbReference type="CDD" id="cd16922">
    <property type="entry name" value="HATPase_EvgS-ArcB-TorS-like"/>
    <property type="match status" value="1"/>
</dbReference>
<feature type="domain" description="Histidine kinase" evidence="12">
    <location>
        <begin position="259"/>
        <end position="475"/>
    </location>
</feature>
<dbReference type="PANTHER" id="PTHR42878:SF7">
    <property type="entry name" value="SENSOR HISTIDINE KINASE GLRK"/>
    <property type="match status" value="1"/>
</dbReference>